<feature type="coiled-coil region" evidence="1">
    <location>
        <begin position="47"/>
        <end position="74"/>
    </location>
</feature>
<accession>A0A2N1UP20</accession>
<organism evidence="3 4">
    <name type="scientific">Candidatus Kuenenbacteria bacterium HGW-Kuenenbacteria-1</name>
    <dbReference type="NCBI Taxonomy" id="2013812"/>
    <lineage>
        <taxon>Bacteria</taxon>
        <taxon>Candidatus Kueneniibacteriota</taxon>
    </lineage>
</organism>
<keyword evidence="2" id="KW-1133">Transmembrane helix</keyword>
<evidence type="ECO:0000256" key="1">
    <source>
        <dbReference type="SAM" id="Coils"/>
    </source>
</evidence>
<dbReference type="AlphaFoldDB" id="A0A2N1UP20"/>
<reference evidence="3 4" key="1">
    <citation type="journal article" date="2017" name="ISME J.">
        <title>Potential for microbial H2 and metal transformations associated with novel bacteria and archaea in deep terrestrial subsurface sediments.</title>
        <authorList>
            <person name="Hernsdorf A.W."/>
            <person name="Amano Y."/>
            <person name="Miyakawa K."/>
            <person name="Ise K."/>
            <person name="Suzuki Y."/>
            <person name="Anantharaman K."/>
            <person name="Probst A."/>
            <person name="Burstein D."/>
            <person name="Thomas B.C."/>
            <person name="Banfield J.F."/>
        </authorList>
    </citation>
    <scope>NUCLEOTIDE SEQUENCE [LARGE SCALE GENOMIC DNA]</scope>
    <source>
        <strain evidence="3">HGW-Kuenenbacteria-1</strain>
    </source>
</reference>
<evidence type="ECO:0000256" key="2">
    <source>
        <dbReference type="SAM" id="Phobius"/>
    </source>
</evidence>
<keyword evidence="1" id="KW-0175">Coiled coil</keyword>
<name>A0A2N1UP20_9BACT</name>
<proteinExistence type="predicted"/>
<keyword evidence="2" id="KW-0472">Membrane</keyword>
<dbReference type="EMBL" id="PGYQ01000001">
    <property type="protein sequence ID" value="PKL72651.1"/>
    <property type="molecule type" value="Genomic_DNA"/>
</dbReference>
<dbReference type="Proteomes" id="UP000233414">
    <property type="component" value="Unassembled WGS sequence"/>
</dbReference>
<protein>
    <submittedName>
        <fullName evidence="3">Uncharacterized protein</fullName>
    </submittedName>
</protein>
<gene>
    <name evidence="3" type="ORF">CVV26_00045</name>
</gene>
<evidence type="ECO:0000313" key="3">
    <source>
        <dbReference type="EMBL" id="PKL72651.1"/>
    </source>
</evidence>
<keyword evidence="2" id="KW-0812">Transmembrane</keyword>
<feature type="transmembrane region" description="Helical" evidence="2">
    <location>
        <begin position="9"/>
        <end position="28"/>
    </location>
</feature>
<sequence>MIEEKKKIILWLSVSIITIIVIIIWGYFLKQKFLSLKIQKKEPTIQELQFKENLKDLKKSLENVKQNISDVKNINQKNVEIQEQKEKTLSSEQIEKIKKEIKKAVKTNNQ</sequence>
<evidence type="ECO:0000313" key="4">
    <source>
        <dbReference type="Proteomes" id="UP000233414"/>
    </source>
</evidence>
<comment type="caution">
    <text evidence="3">The sequence shown here is derived from an EMBL/GenBank/DDBJ whole genome shotgun (WGS) entry which is preliminary data.</text>
</comment>